<dbReference type="EMBL" id="AWVH01000024">
    <property type="protein sequence ID" value="ERJ93556.1"/>
    <property type="molecule type" value="Genomic_DNA"/>
</dbReference>
<keyword evidence="3 7" id="KW-0812">Transmembrane</keyword>
<evidence type="ECO:0000256" key="5">
    <source>
        <dbReference type="ARBA" id="ARBA00023136"/>
    </source>
</evidence>
<keyword evidence="4 7" id="KW-1133">Transmembrane helix</keyword>
<dbReference type="PANTHER" id="PTHR21716:SF64">
    <property type="entry name" value="AI-2 TRANSPORT PROTEIN TQSA"/>
    <property type="match status" value="1"/>
</dbReference>
<proteinExistence type="inferred from homology"/>
<sequence>MKKLVNFARPIFLLLFVLTVIVVAAVLKVTGIFLVPVTVAMLISLVFEPLIVTLNKKFKIPWIAGIIIVLTLVISGVWVTASLLLTSIKTIIDLYPKYEERFTVIYKTVADILVLPYNAEDTLFENLWGQLRIRQALQNYALSLSNSLIVLFRDLMLVVVFAVFFLLDLRYLRQKLEFALGDSSKGKVTIIITDIIRQVTRYMSVKFFISLLTGVLIFLGTLAVGIDFPILWGFIAFIFNFIPNFGSIISGILTSVFALVQFWPRPAPVIYVAVLMAAVNFILGNLVEPRVQGRNLGLSPFVIIVSLSFWGWLWGFTGLILAIPMMVILKIICENVSILQPFSVLLGNYTSEVQAQEQKMESELQDVQEIQDSKDLQDLHKSESLVESEIKAENEKHS</sequence>
<dbReference type="RefSeq" id="WP_021687063.1">
    <property type="nucleotide sequence ID" value="NZ_KI260564.1"/>
</dbReference>
<organism evidence="8 9">
    <name type="scientific">Treponema lecithinolyticum ATCC 700332</name>
    <dbReference type="NCBI Taxonomy" id="1321815"/>
    <lineage>
        <taxon>Bacteria</taxon>
        <taxon>Pseudomonadati</taxon>
        <taxon>Spirochaetota</taxon>
        <taxon>Spirochaetia</taxon>
        <taxon>Spirochaetales</taxon>
        <taxon>Treponemataceae</taxon>
        <taxon>Treponema</taxon>
    </lineage>
</organism>
<feature type="transmembrane region" description="Helical" evidence="7">
    <location>
        <begin position="232"/>
        <end position="260"/>
    </location>
</feature>
<accession>A0ABN0NZX5</accession>
<dbReference type="Pfam" id="PF01594">
    <property type="entry name" value="AI-2E_transport"/>
    <property type="match status" value="1"/>
</dbReference>
<evidence type="ECO:0000256" key="2">
    <source>
        <dbReference type="ARBA" id="ARBA00009773"/>
    </source>
</evidence>
<comment type="caution">
    <text evidence="8">The sequence shown here is derived from an EMBL/GenBank/DDBJ whole genome shotgun (WGS) entry which is preliminary data.</text>
</comment>
<gene>
    <name evidence="8" type="ORF">HMPREF9193_00845</name>
</gene>
<name>A0ABN0NZX5_TRELE</name>
<reference evidence="8 9" key="1">
    <citation type="submission" date="2013-08" db="EMBL/GenBank/DDBJ databases">
        <authorList>
            <person name="Weinstock G."/>
            <person name="Sodergren E."/>
            <person name="Wylie T."/>
            <person name="Fulton L."/>
            <person name="Fulton R."/>
            <person name="Fronick C."/>
            <person name="O'Laughlin M."/>
            <person name="Godfrey J."/>
            <person name="Miner T."/>
            <person name="Herter B."/>
            <person name="Appelbaum E."/>
            <person name="Cordes M."/>
            <person name="Lek S."/>
            <person name="Wollam A."/>
            <person name="Pepin K.H."/>
            <person name="Palsikar V.B."/>
            <person name="Mitreva M."/>
            <person name="Wilson R.K."/>
        </authorList>
    </citation>
    <scope>NUCLEOTIDE SEQUENCE [LARGE SCALE GENOMIC DNA]</scope>
    <source>
        <strain evidence="8 9">ATCC 700332</strain>
    </source>
</reference>
<evidence type="ECO:0000256" key="6">
    <source>
        <dbReference type="SAM" id="Coils"/>
    </source>
</evidence>
<dbReference type="Proteomes" id="UP000016649">
    <property type="component" value="Unassembled WGS sequence"/>
</dbReference>
<evidence type="ECO:0008006" key="10">
    <source>
        <dbReference type="Google" id="ProtNLM"/>
    </source>
</evidence>
<feature type="transmembrane region" description="Helical" evidence="7">
    <location>
        <begin position="148"/>
        <end position="167"/>
    </location>
</feature>
<evidence type="ECO:0000313" key="8">
    <source>
        <dbReference type="EMBL" id="ERJ93556.1"/>
    </source>
</evidence>
<protein>
    <recommendedName>
        <fullName evidence="10">AI-2E family transporter</fullName>
    </recommendedName>
</protein>
<feature type="transmembrane region" description="Helical" evidence="7">
    <location>
        <begin position="267"/>
        <end position="287"/>
    </location>
</feature>
<keyword evidence="5 7" id="KW-0472">Membrane</keyword>
<dbReference type="PANTHER" id="PTHR21716">
    <property type="entry name" value="TRANSMEMBRANE PROTEIN"/>
    <property type="match status" value="1"/>
</dbReference>
<evidence type="ECO:0000256" key="7">
    <source>
        <dbReference type="SAM" id="Phobius"/>
    </source>
</evidence>
<comment type="similarity">
    <text evidence="2">Belongs to the autoinducer-2 exporter (AI-2E) (TC 2.A.86) family.</text>
</comment>
<dbReference type="InterPro" id="IPR002549">
    <property type="entry name" value="AI-2E-like"/>
</dbReference>
<evidence type="ECO:0000256" key="4">
    <source>
        <dbReference type="ARBA" id="ARBA00022989"/>
    </source>
</evidence>
<keyword evidence="6" id="KW-0175">Coiled coil</keyword>
<evidence type="ECO:0000313" key="9">
    <source>
        <dbReference type="Proteomes" id="UP000016649"/>
    </source>
</evidence>
<feature type="transmembrane region" description="Helical" evidence="7">
    <location>
        <begin position="33"/>
        <end position="55"/>
    </location>
</feature>
<comment type="subcellular location">
    <subcellularLocation>
        <location evidence="1">Membrane</location>
        <topology evidence="1">Multi-pass membrane protein</topology>
    </subcellularLocation>
</comment>
<evidence type="ECO:0000256" key="3">
    <source>
        <dbReference type="ARBA" id="ARBA00022692"/>
    </source>
</evidence>
<feature type="transmembrane region" description="Helical" evidence="7">
    <location>
        <begin position="7"/>
        <end position="27"/>
    </location>
</feature>
<feature type="coiled-coil region" evidence="6">
    <location>
        <begin position="346"/>
        <end position="373"/>
    </location>
</feature>
<evidence type="ECO:0000256" key="1">
    <source>
        <dbReference type="ARBA" id="ARBA00004141"/>
    </source>
</evidence>
<feature type="transmembrane region" description="Helical" evidence="7">
    <location>
        <begin position="207"/>
        <end position="226"/>
    </location>
</feature>
<feature type="transmembrane region" description="Helical" evidence="7">
    <location>
        <begin position="62"/>
        <end position="85"/>
    </location>
</feature>
<feature type="transmembrane region" description="Helical" evidence="7">
    <location>
        <begin position="307"/>
        <end position="329"/>
    </location>
</feature>
<keyword evidence="9" id="KW-1185">Reference proteome</keyword>